<accession>A0A2K6QDR4</accession>
<evidence type="ECO:0000313" key="3">
    <source>
        <dbReference type="Proteomes" id="UP000233200"/>
    </source>
</evidence>
<evidence type="ECO:0000313" key="2">
    <source>
        <dbReference type="Ensembl" id="ENSRROP00000026921.1"/>
    </source>
</evidence>
<keyword evidence="3" id="KW-1185">Reference proteome</keyword>
<dbReference type="Ensembl" id="ENSRROT00000051198.1">
    <property type="protein sequence ID" value="ENSRROP00000026921.1"/>
    <property type="gene ID" value="ENSRROG00000037232.1"/>
</dbReference>
<organism evidence="2 3">
    <name type="scientific">Rhinopithecus roxellana</name>
    <name type="common">Golden snub-nosed monkey</name>
    <name type="synonym">Pygathrix roxellana</name>
    <dbReference type="NCBI Taxonomy" id="61622"/>
    <lineage>
        <taxon>Eukaryota</taxon>
        <taxon>Metazoa</taxon>
        <taxon>Chordata</taxon>
        <taxon>Craniata</taxon>
        <taxon>Vertebrata</taxon>
        <taxon>Euteleostomi</taxon>
        <taxon>Mammalia</taxon>
        <taxon>Eutheria</taxon>
        <taxon>Euarchontoglires</taxon>
        <taxon>Primates</taxon>
        <taxon>Haplorrhini</taxon>
        <taxon>Catarrhini</taxon>
        <taxon>Cercopithecidae</taxon>
        <taxon>Colobinae</taxon>
        <taxon>Rhinopithecus</taxon>
    </lineage>
</organism>
<feature type="compositionally biased region" description="Pro residues" evidence="1">
    <location>
        <begin position="34"/>
        <end position="58"/>
    </location>
</feature>
<proteinExistence type="predicted"/>
<evidence type="ECO:0000256" key="1">
    <source>
        <dbReference type="SAM" id="MobiDB-lite"/>
    </source>
</evidence>
<name>A0A2K6QDR4_RHIRO</name>
<sequence>MASPAAGCGLRASRRVAPRWSAETPRRITTTAVPSPPTPGAPRPPATPSPPRPPPPRPTTTMSLPPRGARRAARAARGASGATRAPATRRRMTGSTARRSPRILWGTAGMHPSTRSASTSPRPGRSPATHCPSKRDAPKSPPRATMRR</sequence>
<feature type="region of interest" description="Disordered" evidence="1">
    <location>
        <begin position="1"/>
        <end position="148"/>
    </location>
</feature>
<reference evidence="2" key="1">
    <citation type="submission" date="2025-05" db="UniProtKB">
        <authorList>
            <consortium name="Ensembl"/>
        </authorList>
    </citation>
    <scope>IDENTIFICATION</scope>
</reference>
<feature type="compositionally biased region" description="Low complexity" evidence="1">
    <location>
        <begin position="75"/>
        <end position="86"/>
    </location>
</feature>
<feature type="compositionally biased region" description="Low complexity" evidence="1">
    <location>
        <begin position="112"/>
        <end position="129"/>
    </location>
</feature>
<dbReference type="GeneTree" id="ENSGT00910000148706"/>
<dbReference type="Ensembl" id="ENSRROT00000023861.1">
    <property type="protein sequence ID" value="ENSRROP00000005204.1"/>
    <property type="gene ID" value="ENSRROG00000021532.1"/>
</dbReference>
<dbReference type="Proteomes" id="UP000233200">
    <property type="component" value="Unplaced"/>
</dbReference>
<protein>
    <submittedName>
        <fullName evidence="2">Uncharacterized protein</fullName>
    </submittedName>
</protein>
<dbReference type="AlphaFoldDB" id="A0A2K6QDR4"/>